<dbReference type="Proteomes" id="UP000190460">
    <property type="component" value="Unassembled WGS sequence"/>
</dbReference>
<evidence type="ECO:0000313" key="1">
    <source>
        <dbReference type="EMBL" id="SKA72006.1"/>
    </source>
</evidence>
<proteinExistence type="predicted"/>
<accession>A0A1T4W433</accession>
<evidence type="ECO:0008006" key="3">
    <source>
        <dbReference type="Google" id="ProtNLM"/>
    </source>
</evidence>
<reference evidence="1 2" key="1">
    <citation type="submission" date="2017-02" db="EMBL/GenBank/DDBJ databases">
        <authorList>
            <person name="Peterson S.W."/>
        </authorList>
    </citation>
    <scope>NUCLEOTIDE SEQUENCE [LARGE SCALE GENOMIC DNA]</scope>
    <source>
        <strain evidence="1 2">ATCC 49788</strain>
    </source>
</reference>
<protein>
    <recommendedName>
        <fullName evidence="3">Type I restriction enzyme R protein N terminus (HSDR_N)</fullName>
    </recommendedName>
</protein>
<dbReference type="STRING" id="92487.SAMN02745130_00966"/>
<gene>
    <name evidence="1" type="ORF">SAMN02745130_00966</name>
</gene>
<keyword evidence="2" id="KW-1185">Reference proteome</keyword>
<dbReference type="AlphaFoldDB" id="A0A1T4W433"/>
<organism evidence="1 2">
    <name type="scientific">Thiothrix eikelboomii</name>
    <dbReference type="NCBI Taxonomy" id="92487"/>
    <lineage>
        <taxon>Bacteria</taxon>
        <taxon>Pseudomonadati</taxon>
        <taxon>Pseudomonadota</taxon>
        <taxon>Gammaproteobacteria</taxon>
        <taxon>Thiotrichales</taxon>
        <taxon>Thiotrichaceae</taxon>
        <taxon>Thiothrix</taxon>
    </lineage>
</organism>
<evidence type="ECO:0000313" key="2">
    <source>
        <dbReference type="Proteomes" id="UP000190460"/>
    </source>
</evidence>
<sequence>MSDTSVLQRMLQPSILISLENHYESKKVILIENQSPDSFIEIHKIPADALVIDLDRAFNNQGLFQGKSGECKRADYVIISEQEKKVLFIEMKRSNAPAVDIVNQLKGALCAFEYCQIIGREFFQERDFLVQYQKRFISVRHTGGTKQKTEIEQTAPQGERHSNPNYPLKVSWTQCIQFKKIAY</sequence>
<dbReference type="EMBL" id="FUYB01000003">
    <property type="protein sequence ID" value="SKA72006.1"/>
    <property type="molecule type" value="Genomic_DNA"/>
</dbReference>
<dbReference type="OrthoDB" id="510857at2"/>
<name>A0A1T4W433_9GAMM</name>
<dbReference type="RefSeq" id="WP_078921453.1">
    <property type="nucleotide sequence ID" value="NZ_FUYB01000003.1"/>
</dbReference>